<dbReference type="Pfam" id="PF02793">
    <property type="entry name" value="HRM"/>
    <property type="match status" value="1"/>
</dbReference>
<keyword evidence="3" id="KW-1185">Reference proteome</keyword>
<dbReference type="Proteomes" id="UP000829354">
    <property type="component" value="Chromosome X"/>
</dbReference>
<evidence type="ECO:0000313" key="3">
    <source>
        <dbReference type="Proteomes" id="UP000829354"/>
    </source>
</evidence>
<protein>
    <recommendedName>
        <fullName evidence="1">G-protein coupled receptors family 2 profile 1 domain-containing protein</fullName>
    </recommendedName>
</protein>
<dbReference type="GO" id="GO:0016020">
    <property type="term" value="C:membrane"/>
    <property type="evidence" value="ECO:0007669"/>
    <property type="project" value="InterPro"/>
</dbReference>
<proteinExistence type="predicted"/>
<gene>
    <name evidence="2" type="ORF">L5515_019145</name>
</gene>
<dbReference type="InterPro" id="IPR017983">
    <property type="entry name" value="GPCR_2_secretin-like_CS"/>
</dbReference>
<dbReference type="EMBL" id="CP092625">
    <property type="protein sequence ID" value="UMM43781.1"/>
    <property type="molecule type" value="Genomic_DNA"/>
</dbReference>
<name>A0AAE9FHK4_CAEBR</name>
<dbReference type="SUPFAM" id="SSF111418">
    <property type="entry name" value="Hormone receptor domain"/>
    <property type="match status" value="1"/>
</dbReference>
<dbReference type="InterPro" id="IPR036445">
    <property type="entry name" value="GPCR_2_extracell_dom_sf"/>
</dbReference>
<reference evidence="2 3" key="1">
    <citation type="submission" date="2022-04" db="EMBL/GenBank/DDBJ databases">
        <title>Chromosome-level reference genomes for two strains of Caenorhabditis briggsae: an improved platform for comparative genomics.</title>
        <authorList>
            <person name="Stevens L."/>
            <person name="Andersen E."/>
        </authorList>
    </citation>
    <scope>NUCLEOTIDE SEQUENCE [LARGE SCALE GENOMIC DNA]</scope>
    <source>
        <strain evidence="2">VX34</strain>
        <tissue evidence="2">Whole-organism</tissue>
    </source>
</reference>
<sequence>MTSIIQTEYEACEKLKAQNNSYTSGSGCSVDFDRSLCWASARLGQQMTRDCPFKFCTSIPGCEDIKDKILDHELKKLDCCNHSRSYCIQKQYHFSPTTM</sequence>
<accession>A0AAE9FHK4</accession>
<evidence type="ECO:0000259" key="1">
    <source>
        <dbReference type="PROSITE" id="PS50227"/>
    </source>
</evidence>
<dbReference type="PROSITE" id="PS00649">
    <property type="entry name" value="G_PROTEIN_RECEP_F2_1"/>
    <property type="match status" value="1"/>
</dbReference>
<dbReference type="PROSITE" id="PS50227">
    <property type="entry name" value="G_PROTEIN_RECEP_F2_3"/>
    <property type="match status" value="1"/>
</dbReference>
<organism evidence="2 3">
    <name type="scientific">Caenorhabditis briggsae</name>
    <dbReference type="NCBI Taxonomy" id="6238"/>
    <lineage>
        <taxon>Eukaryota</taxon>
        <taxon>Metazoa</taxon>
        <taxon>Ecdysozoa</taxon>
        <taxon>Nematoda</taxon>
        <taxon>Chromadorea</taxon>
        <taxon>Rhabditida</taxon>
        <taxon>Rhabditina</taxon>
        <taxon>Rhabditomorpha</taxon>
        <taxon>Rhabditoidea</taxon>
        <taxon>Rhabditidae</taxon>
        <taxon>Peloderinae</taxon>
        <taxon>Caenorhabditis</taxon>
    </lineage>
</organism>
<feature type="domain" description="G-protein coupled receptors family 2 profile 1" evidence="1">
    <location>
        <begin position="11"/>
        <end position="52"/>
    </location>
</feature>
<dbReference type="GO" id="GO:0004930">
    <property type="term" value="F:G protein-coupled receptor activity"/>
    <property type="evidence" value="ECO:0007669"/>
    <property type="project" value="InterPro"/>
</dbReference>
<dbReference type="AlphaFoldDB" id="A0AAE9FHK4"/>
<dbReference type="InterPro" id="IPR001879">
    <property type="entry name" value="GPCR_2_extracellular_dom"/>
</dbReference>
<dbReference type="Gene3D" id="4.10.1240.10">
    <property type="entry name" value="GPCR, family 2, extracellular hormone receptor domain"/>
    <property type="match status" value="1"/>
</dbReference>
<evidence type="ECO:0000313" key="2">
    <source>
        <dbReference type="EMBL" id="UMM43781.1"/>
    </source>
</evidence>